<dbReference type="InterPro" id="IPR014509">
    <property type="entry name" value="YjdF-like"/>
</dbReference>
<feature type="compositionally biased region" description="Basic and acidic residues" evidence="1">
    <location>
        <begin position="283"/>
        <end position="297"/>
    </location>
</feature>
<dbReference type="Pfam" id="PF09997">
    <property type="entry name" value="DUF2238"/>
    <property type="match status" value="1"/>
</dbReference>
<feature type="transmembrane region" description="Helical" evidence="2">
    <location>
        <begin position="95"/>
        <end position="113"/>
    </location>
</feature>
<proteinExistence type="predicted"/>
<feature type="region of interest" description="Disordered" evidence="1">
    <location>
        <begin position="257"/>
        <end position="297"/>
    </location>
</feature>
<keyword evidence="2" id="KW-0812">Transmembrane</keyword>
<evidence type="ECO:0000313" key="3">
    <source>
        <dbReference type="EMBL" id="WNY22748.1"/>
    </source>
</evidence>
<feature type="transmembrane region" description="Helical" evidence="2">
    <location>
        <begin position="219"/>
        <end position="237"/>
    </location>
</feature>
<dbReference type="RefSeq" id="WP_316557705.1">
    <property type="nucleotide sequence ID" value="NZ_CP131059.1"/>
</dbReference>
<protein>
    <recommendedName>
        <fullName evidence="5">DUF2238 domain-containing protein</fullName>
    </recommendedName>
</protein>
<organism evidence="3 4">
    <name type="scientific">Methanimicrococcus hongohii</name>
    <dbReference type="NCBI Taxonomy" id="3028295"/>
    <lineage>
        <taxon>Archaea</taxon>
        <taxon>Methanobacteriati</taxon>
        <taxon>Methanobacteriota</taxon>
        <taxon>Stenosarchaea group</taxon>
        <taxon>Methanomicrobia</taxon>
        <taxon>Methanosarcinales</taxon>
        <taxon>Methanosarcinaceae</taxon>
        <taxon>Methanimicrococcus</taxon>
    </lineage>
</organism>
<accession>A0AA97A0Y0</accession>
<keyword evidence="2" id="KW-0472">Membrane</keyword>
<evidence type="ECO:0000256" key="2">
    <source>
        <dbReference type="SAM" id="Phobius"/>
    </source>
</evidence>
<dbReference type="KEGG" id="mehf:MmiHf6_00330"/>
<feature type="transmembrane region" description="Helical" evidence="2">
    <location>
        <begin position="125"/>
        <end position="146"/>
    </location>
</feature>
<feature type="transmembrane region" description="Helical" evidence="2">
    <location>
        <begin position="64"/>
        <end position="83"/>
    </location>
</feature>
<dbReference type="GeneID" id="85194451"/>
<sequence>MGKKKEDHSQDSDEYAELVEPRISKYLRYFVLFVLFSSIALIAWNVFTGLEDGVTLDNILQENIYFFFFTIMTLVYMSLPGLIQRRMGFVVDPRLIVVISVFIFAGSFLGQAFSFFDRFAWWDTMLHTISGIILGLIAFALTSALNDSKKAHLDLNPFYVALFSFTFAVAGGAIWEIVEYLMDWIFGTTMQCWDEDAASYLTGNPAYQSAAIIDTMEDLMVDAIGALIVSVVGYFYLSNGRPFMRAKKMIVNEDENDSKRSSYRIAKNNKKITKQKLQTKTAGENDKNGNEGDKIEK</sequence>
<dbReference type="AlphaFoldDB" id="A0AA97A0Y0"/>
<reference evidence="3 4" key="1">
    <citation type="submission" date="2023-07" db="EMBL/GenBank/DDBJ databases">
        <title>Closed genoem sequence of Methanomicrococcus sp. Hf6.</title>
        <authorList>
            <person name="Poehlein A."/>
            <person name="Protasov E."/>
            <person name="Platt K."/>
            <person name="Reeh H."/>
            <person name="Daniel R."/>
            <person name="Brune A."/>
        </authorList>
    </citation>
    <scope>NUCLEOTIDE SEQUENCE [LARGE SCALE GENOMIC DNA]</scope>
    <source>
        <strain evidence="3 4">Hf6</strain>
    </source>
</reference>
<keyword evidence="2" id="KW-1133">Transmembrane helix</keyword>
<evidence type="ECO:0000313" key="4">
    <source>
        <dbReference type="Proteomes" id="UP001302978"/>
    </source>
</evidence>
<gene>
    <name evidence="3" type="ORF">MmiHf6_00330</name>
</gene>
<feature type="transmembrane region" description="Helical" evidence="2">
    <location>
        <begin position="26"/>
        <end position="44"/>
    </location>
</feature>
<dbReference type="Proteomes" id="UP001302978">
    <property type="component" value="Chromosome"/>
</dbReference>
<evidence type="ECO:0008006" key="5">
    <source>
        <dbReference type="Google" id="ProtNLM"/>
    </source>
</evidence>
<name>A0AA97A0Y0_9EURY</name>
<keyword evidence="4" id="KW-1185">Reference proteome</keyword>
<feature type="transmembrane region" description="Helical" evidence="2">
    <location>
        <begin position="158"/>
        <end position="178"/>
    </location>
</feature>
<dbReference type="EMBL" id="CP131059">
    <property type="protein sequence ID" value="WNY22748.1"/>
    <property type="molecule type" value="Genomic_DNA"/>
</dbReference>
<evidence type="ECO:0000256" key="1">
    <source>
        <dbReference type="SAM" id="MobiDB-lite"/>
    </source>
</evidence>